<keyword evidence="3" id="KW-1185">Reference proteome</keyword>
<gene>
    <name evidence="2" type="ORF">WDJ61_11590</name>
</gene>
<dbReference type="Proteomes" id="UP001387364">
    <property type="component" value="Chromosome"/>
</dbReference>
<dbReference type="RefSeq" id="WP_338749870.1">
    <property type="nucleotide sequence ID" value="NZ_CP147404.1"/>
</dbReference>
<sequence length="280" mass="32620">MILLDKPSIDLREILKDCTSNVRNISLKTRVYEEMENFTFRIQEYDSKAKLGELTTIPVHETVSDKISKEEMTWLYERKFVPKGEPGRKYYNEILHSTRKCPICGFRPPKTLDHYLPKAKYPIYAVTPLNLLPCCRDCNSIKGDIAPVLGKETLHPYYDDVNDQKWMFAKLGAYNEYGFSFFVRKPEGWTNEKYSKVEHHFGLFELSDLYSVLASEELSSQAYTLKNLYNIGGGEAVRIQLIEYQKSAEAYSLNHWKSAMYEALVHSEWFCNDGIQHYTV</sequence>
<evidence type="ECO:0000313" key="3">
    <source>
        <dbReference type="Proteomes" id="UP001387364"/>
    </source>
</evidence>
<evidence type="ECO:0000313" key="2">
    <source>
        <dbReference type="EMBL" id="WXB91909.1"/>
    </source>
</evidence>
<organism evidence="2 3">
    <name type="scientific">Bacillus kandeliae</name>
    <dbReference type="NCBI Taxonomy" id="3129297"/>
    <lineage>
        <taxon>Bacteria</taxon>
        <taxon>Bacillati</taxon>
        <taxon>Bacillota</taxon>
        <taxon>Bacilli</taxon>
        <taxon>Bacillales</taxon>
        <taxon>Bacillaceae</taxon>
        <taxon>Bacillus</taxon>
    </lineage>
</organism>
<dbReference type="EMBL" id="CP147404">
    <property type="protein sequence ID" value="WXB91909.1"/>
    <property type="molecule type" value="Genomic_DNA"/>
</dbReference>
<feature type="domain" description="HNH nuclease" evidence="1">
    <location>
        <begin position="89"/>
        <end position="140"/>
    </location>
</feature>
<protein>
    <recommendedName>
        <fullName evidence="1">HNH nuclease domain-containing protein</fullName>
    </recommendedName>
</protein>
<evidence type="ECO:0000259" key="1">
    <source>
        <dbReference type="SMART" id="SM00507"/>
    </source>
</evidence>
<proteinExistence type="predicted"/>
<reference evidence="2 3" key="1">
    <citation type="submission" date="2024-02" db="EMBL/GenBank/DDBJ databases">
        <title>Seven novel Bacillus-like species.</title>
        <authorList>
            <person name="Liu G."/>
        </authorList>
    </citation>
    <scope>NUCLEOTIDE SEQUENCE [LARGE SCALE GENOMIC DNA]</scope>
    <source>
        <strain evidence="2 3">FJAT-52991</strain>
    </source>
</reference>
<accession>A0ABZ2N2X4</accession>
<dbReference type="CDD" id="cd00085">
    <property type="entry name" value="HNHc"/>
    <property type="match status" value="1"/>
</dbReference>
<dbReference type="SMART" id="SM00507">
    <property type="entry name" value="HNHc"/>
    <property type="match status" value="1"/>
</dbReference>
<name>A0ABZ2N2X4_9BACI</name>
<dbReference type="Gene3D" id="1.10.30.50">
    <property type="match status" value="1"/>
</dbReference>
<dbReference type="InterPro" id="IPR003615">
    <property type="entry name" value="HNH_nuc"/>
</dbReference>